<accession>A0A1C3N734</accession>
<dbReference type="PANTHER" id="PTHR42973:SF39">
    <property type="entry name" value="FAD-BINDING PCMH-TYPE DOMAIN-CONTAINING PROTEIN"/>
    <property type="match status" value="1"/>
</dbReference>
<dbReference type="InterPro" id="IPR050416">
    <property type="entry name" value="FAD-linked_Oxidoreductase"/>
</dbReference>
<dbReference type="InterPro" id="IPR016169">
    <property type="entry name" value="FAD-bd_PCMH_sub2"/>
</dbReference>
<dbReference type="AlphaFoldDB" id="A0A1C3N734"/>
<dbReference type="Gene3D" id="3.30.43.10">
    <property type="entry name" value="Uridine Diphospho-n-acetylenolpyruvylglucosamine Reductase, domain 2"/>
    <property type="match status" value="1"/>
</dbReference>
<dbReference type="InterPro" id="IPR016167">
    <property type="entry name" value="FAD-bd_PCMH_sub1"/>
</dbReference>
<dbReference type="GO" id="GO:0071949">
    <property type="term" value="F:FAD binding"/>
    <property type="evidence" value="ECO:0007669"/>
    <property type="project" value="InterPro"/>
</dbReference>
<keyword evidence="8" id="KW-1185">Reference proteome</keyword>
<keyword evidence="4" id="KW-0274">FAD</keyword>
<gene>
    <name evidence="7" type="ORF">GA0070620_3899</name>
</gene>
<evidence type="ECO:0000256" key="2">
    <source>
        <dbReference type="ARBA" id="ARBA00005466"/>
    </source>
</evidence>
<keyword evidence="5" id="KW-0560">Oxidoreductase</keyword>
<dbReference type="CDD" id="cd01097">
    <property type="entry name" value="Tetrahydromethanopterin_reductase"/>
    <property type="match status" value="1"/>
</dbReference>
<dbReference type="SUPFAM" id="SSF51679">
    <property type="entry name" value="Bacterial luciferase-like"/>
    <property type="match status" value="1"/>
</dbReference>
<dbReference type="PATRIC" id="fig|307121.4.peg.3982"/>
<reference evidence="8" key="1">
    <citation type="submission" date="2016-06" db="EMBL/GenBank/DDBJ databases">
        <authorList>
            <person name="Varghese N."/>
        </authorList>
    </citation>
    <scope>NUCLEOTIDE SEQUENCE [LARGE SCALE GENOMIC DNA]</scope>
    <source>
        <strain evidence="8">DSM 45344</strain>
    </source>
</reference>
<dbReference type="Pfam" id="PF01565">
    <property type="entry name" value="FAD_binding_4"/>
    <property type="match status" value="1"/>
</dbReference>
<sequence>MSGTYRHRLEFGTFVTPANATPDTPVALARLSEELGYDLVTFQDHPYQPAFLDTWTLLSWVAGKTERIHLAANVLNVPLRSPAVLARAAASLDLLSGGRLDLALGAGAFWTAIEAMGGRRLRPGESVEALDEAIDVIRALLDAGDPAPLRYAGEHHRLDGAQPGPLPAHHIPIWLGAYRPRMLRLVGAKADGWLPTLGPIEPADLRTSNKIIDEAAREAGRDPADIRRLLNISGQFAPSRQGLLHGPADSWVEDLLPLVVEDGVGTLILMTDDATTMARFAHEVAPALREAVDRALPEPLPTTARRSVTVRAKRRPGIAYDQVPASLADSAVEPGDITYPNVKSNYMRGGAPGLVLRPGTPAEVADALAFARAHRDLPLGVRSGGHGISGRSTNDGGIVIDLGRLNTIEVLDEATRRVRIGPGARWMQVAAALEPYGWALTSGDYGGVGVGGLATAGGVGWLARKHGLTIDHLRAVELVLADGTQVRASDTENPDLFWAVRGAGANFGIVTAFEFEVDEVGPVGWAQFVLDASDPAGLLTRWGAAVEAAPRDLTTAIIMGGPRPGQPSVAQVMAMVDSDDPATIVAALQPVADIAPGYDQQVVITSYASVMANAAEGPHRAQGEPVSRTGLVEHLTPAFAAAAARLVASGAVYFFHVRSVGGAVTDIDPDAMAWSHRGVNFHVTAFGRNRARLDALWEDLMAPHIRGTYLSFETDQRPERLLEAFPPRTLARLRTLKARYDPTCLFRDNFAIAPDSASDSTPRTTS</sequence>
<dbReference type="Proteomes" id="UP000199393">
    <property type="component" value="Chromosome I"/>
</dbReference>
<dbReference type="Gene3D" id="3.30.465.10">
    <property type="match status" value="1"/>
</dbReference>
<proteinExistence type="inferred from homology"/>
<dbReference type="PROSITE" id="PS00862">
    <property type="entry name" value="OX2_COVAL_FAD"/>
    <property type="match status" value="1"/>
</dbReference>
<dbReference type="Pfam" id="PF00296">
    <property type="entry name" value="Bac_luciferase"/>
    <property type="match status" value="1"/>
</dbReference>
<evidence type="ECO:0000256" key="1">
    <source>
        <dbReference type="ARBA" id="ARBA00001974"/>
    </source>
</evidence>
<name>A0A1C3N734_9ACTN</name>
<dbReference type="EMBL" id="LT598496">
    <property type="protein sequence ID" value="SBV28356.1"/>
    <property type="molecule type" value="Genomic_DNA"/>
</dbReference>
<evidence type="ECO:0000313" key="7">
    <source>
        <dbReference type="EMBL" id="SBV28356.1"/>
    </source>
</evidence>
<feature type="domain" description="FAD-binding PCMH-type" evidence="6">
    <location>
        <begin position="347"/>
        <end position="520"/>
    </location>
</feature>
<organism evidence="7 8">
    <name type="scientific">Micromonospora krabiensis</name>
    <dbReference type="NCBI Taxonomy" id="307121"/>
    <lineage>
        <taxon>Bacteria</taxon>
        <taxon>Bacillati</taxon>
        <taxon>Actinomycetota</taxon>
        <taxon>Actinomycetes</taxon>
        <taxon>Micromonosporales</taxon>
        <taxon>Micromonosporaceae</taxon>
        <taxon>Micromonospora</taxon>
    </lineage>
</organism>
<comment type="cofactor">
    <cofactor evidence="1">
        <name>FAD</name>
        <dbReference type="ChEBI" id="CHEBI:57692"/>
    </cofactor>
</comment>
<dbReference type="SUPFAM" id="SSF56176">
    <property type="entry name" value="FAD-binding/transporter-associated domain-like"/>
    <property type="match status" value="1"/>
</dbReference>
<comment type="similarity">
    <text evidence="2">Belongs to the oxygen-dependent FAD-linked oxidoreductase family.</text>
</comment>
<dbReference type="InterPro" id="IPR006094">
    <property type="entry name" value="Oxid_FAD_bind_N"/>
</dbReference>
<dbReference type="PROSITE" id="PS51387">
    <property type="entry name" value="FAD_PCMH"/>
    <property type="match status" value="1"/>
</dbReference>
<dbReference type="PANTHER" id="PTHR42973">
    <property type="entry name" value="BINDING OXIDOREDUCTASE, PUTATIVE (AFU_ORTHOLOGUE AFUA_1G17690)-RELATED"/>
    <property type="match status" value="1"/>
</dbReference>
<evidence type="ECO:0000256" key="4">
    <source>
        <dbReference type="ARBA" id="ARBA00022827"/>
    </source>
</evidence>
<evidence type="ECO:0000259" key="6">
    <source>
        <dbReference type="PROSITE" id="PS51387"/>
    </source>
</evidence>
<protein>
    <submittedName>
        <fullName evidence="7">FAD/FMN-containing dehydrogenase</fullName>
    </submittedName>
</protein>
<dbReference type="RefSeq" id="WP_231921859.1">
    <property type="nucleotide sequence ID" value="NZ_JBHRWG010000004.1"/>
</dbReference>
<dbReference type="InterPro" id="IPR036661">
    <property type="entry name" value="Luciferase-like_sf"/>
</dbReference>
<dbReference type="InterPro" id="IPR006093">
    <property type="entry name" value="Oxy_OxRdtase_FAD_BS"/>
</dbReference>
<dbReference type="Gene3D" id="3.40.462.20">
    <property type="match status" value="1"/>
</dbReference>
<dbReference type="InterPro" id="IPR036318">
    <property type="entry name" value="FAD-bd_PCMH-like_sf"/>
</dbReference>
<dbReference type="InterPro" id="IPR016166">
    <property type="entry name" value="FAD-bd_PCMH"/>
</dbReference>
<evidence type="ECO:0000313" key="8">
    <source>
        <dbReference type="Proteomes" id="UP000199393"/>
    </source>
</evidence>
<evidence type="ECO:0000256" key="5">
    <source>
        <dbReference type="ARBA" id="ARBA00023002"/>
    </source>
</evidence>
<dbReference type="GO" id="GO:0016705">
    <property type="term" value="F:oxidoreductase activity, acting on paired donors, with incorporation or reduction of molecular oxygen"/>
    <property type="evidence" value="ECO:0007669"/>
    <property type="project" value="InterPro"/>
</dbReference>
<dbReference type="Gene3D" id="3.20.20.30">
    <property type="entry name" value="Luciferase-like domain"/>
    <property type="match status" value="1"/>
</dbReference>
<keyword evidence="3" id="KW-0285">Flavoprotein</keyword>
<dbReference type="InterPro" id="IPR011251">
    <property type="entry name" value="Luciferase-like_dom"/>
</dbReference>
<evidence type="ECO:0000256" key="3">
    <source>
        <dbReference type="ARBA" id="ARBA00022630"/>
    </source>
</evidence>
<dbReference type="STRING" id="307121.GA0070620_3899"/>